<accession>A0A9N9FAA3</accession>
<protein>
    <submittedName>
        <fullName evidence="1">15270_t:CDS:1</fullName>
    </submittedName>
</protein>
<dbReference type="AlphaFoldDB" id="A0A9N9FAA3"/>
<dbReference type="OrthoDB" id="2437090at2759"/>
<dbReference type="PANTHER" id="PTHR47718">
    <property type="entry name" value="OS01G0519700 PROTEIN"/>
    <property type="match status" value="1"/>
</dbReference>
<name>A0A9N9FAA3_9GLOM</name>
<organism evidence="1 2">
    <name type="scientific">Racocetra fulgida</name>
    <dbReference type="NCBI Taxonomy" id="60492"/>
    <lineage>
        <taxon>Eukaryota</taxon>
        <taxon>Fungi</taxon>
        <taxon>Fungi incertae sedis</taxon>
        <taxon>Mucoromycota</taxon>
        <taxon>Glomeromycotina</taxon>
        <taxon>Glomeromycetes</taxon>
        <taxon>Diversisporales</taxon>
        <taxon>Gigasporaceae</taxon>
        <taxon>Racocetra</taxon>
    </lineage>
</organism>
<evidence type="ECO:0000313" key="2">
    <source>
        <dbReference type="Proteomes" id="UP000789396"/>
    </source>
</evidence>
<dbReference type="Proteomes" id="UP000789396">
    <property type="component" value="Unassembled WGS sequence"/>
</dbReference>
<sequence length="423" mass="49673">MSFPFDYYPLLEDDTSLLFRYEDELIETNNFEVNEEKKDTDYEASDDEELQLKVGMIFETWEIAKSYLKDYAKHEGFCFRKRRCVSDPADNSIIRRRTFECSYAHVHQNEKVILAKNKRNRDSGMIGCSWHVNMSFSKTTLGVRVNSIEGEYCHSMNSLITIIALKFRHLTNEMLEKIEFWTIHGRLDISMQYDLLTASFPDKKINKKDLSNAIQHYKKKAKLQKNDACQTLTNLYLKKENDPLWAVKPKFDLDERSEYRNEIPTSGIPNIMEEYFPDLNKLLRDYLTPQIFQKQCDQMSQSLCYDAFLVDNWSSLLEVRIHLLISISVIKSTTDDSCESETASVDQQIHRLTPTYQIVENKLDQLPSQPLQFKCLANIRKTAFDEFVNYLERFIKTMKGNLDKQQENDSNVKNLVVKDPIRV</sequence>
<keyword evidence="2" id="KW-1185">Reference proteome</keyword>
<gene>
    <name evidence="1" type="ORF">RFULGI_LOCUS3309</name>
</gene>
<comment type="caution">
    <text evidence="1">The sequence shown here is derived from an EMBL/GenBank/DDBJ whole genome shotgun (WGS) entry which is preliminary data.</text>
</comment>
<evidence type="ECO:0000313" key="1">
    <source>
        <dbReference type="EMBL" id="CAG8520091.1"/>
    </source>
</evidence>
<proteinExistence type="predicted"/>
<reference evidence="1" key="1">
    <citation type="submission" date="2021-06" db="EMBL/GenBank/DDBJ databases">
        <authorList>
            <person name="Kallberg Y."/>
            <person name="Tangrot J."/>
            <person name="Rosling A."/>
        </authorList>
    </citation>
    <scope>NUCLEOTIDE SEQUENCE</scope>
    <source>
        <strain evidence="1">IN212</strain>
    </source>
</reference>
<dbReference type="EMBL" id="CAJVPZ010002835">
    <property type="protein sequence ID" value="CAG8520091.1"/>
    <property type="molecule type" value="Genomic_DNA"/>
</dbReference>